<comment type="subunit">
    <text evidence="4">AMPK is a heterotrimer of an alpha catalytic subunit (PRKAA1 or PRKAA2), a beta (PRKAB1 or PRKAB2) and a gamma non-catalytic subunits (PRKAG1, PRKAG2 or PRKAG3). Interacts with FNIP1 and FNIP2.</text>
</comment>
<feature type="compositionally biased region" description="Low complexity" evidence="6">
    <location>
        <begin position="342"/>
        <end position="366"/>
    </location>
</feature>
<dbReference type="PANTHER" id="PTHR13780:SF35">
    <property type="entry name" value="LD22662P"/>
    <property type="match status" value="1"/>
</dbReference>
<dbReference type="Proteomes" id="UP000070412">
    <property type="component" value="Unassembled WGS sequence"/>
</dbReference>
<evidence type="ECO:0000256" key="2">
    <source>
        <dbReference type="ARBA" id="ARBA00022737"/>
    </source>
</evidence>
<keyword evidence="3 5" id="KW-0129">CBS domain</keyword>
<gene>
    <name evidence="8" type="ORF">SSS_2833</name>
</gene>
<dbReference type="AlphaFoldDB" id="A0A834VFV1"/>
<dbReference type="GO" id="GO:0031588">
    <property type="term" value="C:nucleotide-activated protein kinase complex"/>
    <property type="evidence" value="ECO:0007669"/>
    <property type="project" value="TreeGrafter"/>
</dbReference>
<reference evidence="8" key="2">
    <citation type="submission" date="2020-01" db="EMBL/GenBank/DDBJ databases">
        <authorList>
            <person name="Korhonen P.K.K."/>
            <person name="Guangxu M.G."/>
            <person name="Wang T.W."/>
            <person name="Stroehlein A.J.S."/>
            <person name="Young N.D."/>
            <person name="Ang C.-S.A."/>
            <person name="Fernando D.W.F."/>
            <person name="Lu H.L."/>
            <person name="Taylor S.T."/>
            <person name="Ehtesham M.E.M."/>
            <person name="Najaraj S.H.N."/>
            <person name="Harsha G.H.G."/>
            <person name="Madugundu A.M."/>
            <person name="Renuse S.R."/>
            <person name="Holt D.H."/>
            <person name="Pandey A.P."/>
            <person name="Papenfuss A.P."/>
            <person name="Gasser R.B.G."/>
            <person name="Fischer K.F."/>
        </authorList>
    </citation>
    <scope>NUCLEOTIDE SEQUENCE</scope>
    <source>
        <strain evidence="8">SSS_KF_BRIS2020</strain>
    </source>
</reference>
<feature type="compositionally biased region" description="Basic and acidic residues" evidence="6">
    <location>
        <begin position="190"/>
        <end position="200"/>
    </location>
</feature>
<dbReference type="PANTHER" id="PTHR13780">
    <property type="entry name" value="AMP-ACTIVATED PROTEIN KINASE, GAMMA REGULATORY SUBUNIT"/>
    <property type="match status" value="1"/>
</dbReference>
<feature type="domain" description="CBS" evidence="7">
    <location>
        <begin position="463"/>
        <end position="528"/>
    </location>
</feature>
<dbReference type="GO" id="GO:0016301">
    <property type="term" value="F:kinase activity"/>
    <property type="evidence" value="ECO:0007669"/>
    <property type="project" value="UniProtKB-KW"/>
</dbReference>
<dbReference type="EnsemblMetazoa" id="SSS_2833s_mrna">
    <property type="protein sequence ID" value="KAF7496047.1"/>
    <property type="gene ID" value="SSS_2833"/>
</dbReference>
<feature type="region of interest" description="Disordered" evidence="6">
    <location>
        <begin position="392"/>
        <end position="418"/>
    </location>
</feature>
<dbReference type="InterPro" id="IPR050511">
    <property type="entry name" value="AMPK_gamma/SDS23_families"/>
</dbReference>
<feature type="domain" description="CBS" evidence="7">
    <location>
        <begin position="542"/>
        <end position="607"/>
    </location>
</feature>
<feature type="compositionally biased region" description="Polar residues" evidence="6">
    <location>
        <begin position="790"/>
        <end position="805"/>
    </location>
</feature>
<dbReference type="GO" id="GO:0019901">
    <property type="term" value="F:protein kinase binding"/>
    <property type="evidence" value="ECO:0007669"/>
    <property type="project" value="TreeGrafter"/>
</dbReference>
<feature type="region of interest" description="Disordered" evidence="6">
    <location>
        <begin position="216"/>
        <end position="246"/>
    </location>
</feature>
<dbReference type="SUPFAM" id="SSF54631">
    <property type="entry name" value="CBS-domain pair"/>
    <property type="match status" value="2"/>
</dbReference>
<feature type="region of interest" description="Disordered" evidence="6">
    <location>
        <begin position="137"/>
        <end position="201"/>
    </location>
</feature>
<feature type="region of interest" description="Disordered" evidence="6">
    <location>
        <begin position="332"/>
        <end position="367"/>
    </location>
</feature>
<dbReference type="InterPro" id="IPR000644">
    <property type="entry name" value="CBS_dom"/>
</dbReference>
<feature type="domain" description="CBS" evidence="7">
    <location>
        <begin position="693"/>
        <end position="752"/>
    </location>
</feature>
<organism evidence="8">
    <name type="scientific">Sarcoptes scabiei</name>
    <name type="common">Itch mite</name>
    <name type="synonym">Acarus scabiei</name>
    <dbReference type="NCBI Taxonomy" id="52283"/>
    <lineage>
        <taxon>Eukaryota</taxon>
        <taxon>Metazoa</taxon>
        <taxon>Ecdysozoa</taxon>
        <taxon>Arthropoda</taxon>
        <taxon>Chelicerata</taxon>
        <taxon>Arachnida</taxon>
        <taxon>Acari</taxon>
        <taxon>Acariformes</taxon>
        <taxon>Sarcoptiformes</taxon>
        <taxon>Astigmata</taxon>
        <taxon>Psoroptidia</taxon>
        <taxon>Sarcoptoidea</taxon>
        <taxon>Sarcoptidae</taxon>
        <taxon>Sarcoptinae</taxon>
        <taxon>Sarcoptes</taxon>
    </lineage>
</organism>
<name>A0A834VFV1_SARSC</name>
<evidence type="ECO:0000313" key="8">
    <source>
        <dbReference type="EMBL" id="KAF7496047.1"/>
    </source>
</evidence>
<evidence type="ECO:0000313" key="9">
    <source>
        <dbReference type="EnsemblMetazoa" id="KAF7496047.1"/>
    </source>
</evidence>
<dbReference type="EMBL" id="WVUK01000042">
    <property type="protein sequence ID" value="KAF7496047.1"/>
    <property type="molecule type" value="Genomic_DNA"/>
</dbReference>
<keyword evidence="8" id="KW-0808">Transferase</keyword>
<reference evidence="9" key="3">
    <citation type="submission" date="2022-06" db="UniProtKB">
        <authorList>
            <consortium name="EnsemblMetazoa"/>
        </authorList>
    </citation>
    <scope>IDENTIFICATION</scope>
</reference>
<keyword evidence="8" id="KW-0418">Kinase</keyword>
<feature type="compositionally biased region" description="Polar residues" evidence="6">
    <location>
        <begin position="851"/>
        <end position="882"/>
    </location>
</feature>
<keyword evidence="2" id="KW-0677">Repeat</keyword>
<evidence type="ECO:0000256" key="1">
    <source>
        <dbReference type="ARBA" id="ARBA00006750"/>
    </source>
</evidence>
<feature type="compositionally biased region" description="Polar residues" evidence="6">
    <location>
        <begin position="1"/>
        <end position="24"/>
    </location>
</feature>
<evidence type="ECO:0000313" key="10">
    <source>
        <dbReference type="Proteomes" id="UP000070412"/>
    </source>
</evidence>
<dbReference type="Pfam" id="PF00571">
    <property type="entry name" value="CBS"/>
    <property type="match status" value="3"/>
</dbReference>
<dbReference type="OrthoDB" id="449052at2759"/>
<dbReference type="GO" id="GO:0005737">
    <property type="term" value="C:cytoplasm"/>
    <property type="evidence" value="ECO:0007669"/>
    <property type="project" value="TreeGrafter"/>
</dbReference>
<sequence length="882" mass="98248">MMANSPNGRTMISSSAPRSGFCSNHSHHQHSHQSHHKRILNHLHLNIRCNSPPNSNGNSESNTQHYYTVHGFNHDNYQQKRSPINEKMFMAPNELKQQQISQQNRSRSHSGGPIFANTGFSQQVRHSALISAGLSTRGVCSNGCQSSSSSRRQSDTSTPDDNNNPSSSSLNSSRSYRTSPNGSLSLFESFRPRSTSDGKSCKKSVIAALKNNFLHRHSSSSSTTSTSSNNGQQSPPPVPPSSLVSNNSHFPYNQGNICGINCPSRIGDKNSKIDAGQMSPVSPNSVIDPFSLDYTIYNAAQRAAAGEFHGCCHYSINESQVAGAATPSAQISQPSYPIAQQSSSGISTLSSSNSSLRPRSRSGSGSTMARVFDMFRGRSNTVASEHQPINCHHHHHHHHHHHNNNHHHQQNSHNHSNHHRCSCGSLKSALNHQDSLCDRFEFEDIDENLVYVRFFKFYRCYDIIPISAKLVVFDTQLAVKKAFFALLSNGIRAAPLWDSTQHQFIGMLTITDFIYILKTYYQSPHLKMENLEEHTLNVWRKMLKEKARQLVSVEPDESLFNAIQMLLHNKVHRLPVIDRDTGNVLYILTHKRILKFLFLFYYNRLPMPSYLQKTLKELNIGTYENIMTATPDTPLIDALTMLVEKRISALPIVDKKFKVIDVYAKFDVIHLAADKMYQNLDITIAKALEFRNQSECVIKCTMNETLHAILERIVQAEVHRIIVHDGDDHVIGIISLSDLFNFLVLRPVTNNSNQCCSVNAACRSLSNLELPSNNSGGTLVEENVEEGYLTSSNNTETDTDQTNPIASEDNANEYQSSNQVPSCSSTSSSSSSSSSLTDEKTNNNNNNNNNDSLPISSSSSEMAKLTMSQAETNQNDWSTLIA</sequence>
<evidence type="ECO:0000259" key="7">
    <source>
        <dbReference type="PROSITE" id="PS51371"/>
    </source>
</evidence>
<feature type="region of interest" description="Disordered" evidence="6">
    <location>
        <begin position="96"/>
        <end position="118"/>
    </location>
</feature>
<feature type="compositionally biased region" description="Polar residues" evidence="6">
    <location>
        <begin position="332"/>
        <end position="341"/>
    </location>
</feature>
<dbReference type="CDD" id="cd04618">
    <property type="entry name" value="CBS_euAMPK_gamma-like_repeat1"/>
    <property type="match status" value="1"/>
</dbReference>
<comment type="similarity">
    <text evidence="1">Belongs to the 5'-AMP-activated protein kinase gamma subunit family.</text>
</comment>
<accession>A0A834VFV1</accession>
<evidence type="ECO:0000256" key="6">
    <source>
        <dbReference type="SAM" id="MobiDB-lite"/>
    </source>
</evidence>
<dbReference type="GO" id="GO:0019887">
    <property type="term" value="F:protein kinase regulator activity"/>
    <property type="evidence" value="ECO:0007669"/>
    <property type="project" value="TreeGrafter"/>
</dbReference>
<feature type="compositionally biased region" description="Basic residues" evidence="6">
    <location>
        <begin position="25"/>
        <end position="37"/>
    </location>
</feature>
<keyword evidence="10" id="KW-1185">Reference proteome</keyword>
<feature type="compositionally biased region" description="Low complexity" evidence="6">
    <location>
        <begin position="816"/>
        <end position="835"/>
    </location>
</feature>
<feature type="region of interest" description="Disordered" evidence="6">
    <location>
        <begin position="790"/>
        <end position="882"/>
    </location>
</feature>
<dbReference type="PROSITE" id="PS51371">
    <property type="entry name" value="CBS"/>
    <property type="match status" value="4"/>
</dbReference>
<dbReference type="GO" id="GO:0016208">
    <property type="term" value="F:AMP binding"/>
    <property type="evidence" value="ECO:0007669"/>
    <property type="project" value="TreeGrafter"/>
</dbReference>
<dbReference type="CDD" id="cd04641">
    <property type="entry name" value="CBS_euAMPK_gamma-like_repeat2"/>
    <property type="match status" value="1"/>
</dbReference>
<dbReference type="SMART" id="SM00116">
    <property type="entry name" value="CBS"/>
    <property type="match status" value="4"/>
</dbReference>
<proteinExistence type="inferred from homology"/>
<evidence type="ECO:0000256" key="4">
    <source>
        <dbReference type="ARBA" id="ARBA00025878"/>
    </source>
</evidence>
<feature type="domain" description="CBS" evidence="7">
    <location>
        <begin position="620"/>
        <end position="682"/>
    </location>
</feature>
<reference evidence="10" key="1">
    <citation type="journal article" date="2020" name="PLoS Negl. Trop. Dis.">
        <title>High-quality nuclear genome for Sarcoptes scabiei-A critical resource for a neglected parasite.</title>
        <authorList>
            <person name="Korhonen P.K."/>
            <person name="Gasser R.B."/>
            <person name="Ma G."/>
            <person name="Wang T."/>
            <person name="Stroehlein A.J."/>
            <person name="Young N.D."/>
            <person name="Ang C.S."/>
            <person name="Fernando D.D."/>
            <person name="Lu H.C."/>
            <person name="Taylor S."/>
            <person name="Reynolds S.L."/>
            <person name="Mofiz E."/>
            <person name="Najaraj S.H."/>
            <person name="Gowda H."/>
            <person name="Madugundu A."/>
            <person name="Renuse S."/>
            <person name="Holt D."/>
            <person name="Pandey A."/>
            <person name="Papenfuss A.T."/>
            <person name="Fischer K."/>
        </authorList>
    </citation>
    <scope>NUCLEOTIDE SEQUENCE [LARGE SCALE GENOMIC DNA]</scope>
</reference>
<feature type="compositionally biased region" description="Low complexity" evidence="6">
    <location>
        <begin position="219"/>
        <end position="233"/>
    </location>
</feature>
<feature type="region of interest" description="Disordered" evidence="6">
    <location>
        <begin position="1"/>
        <end position="37"/>
    </location>
</feature>
<protein>
    <submittedName>
        <fullName evidence="8">5'-AMP-activated protein kinase subunit gamma-2</fullName>
    </submittedName>
</protein>
<dbReference type="GO" id="GO:0005634">
    <property type="term" value="C:nucleus"/>
    <property type="evidence" value="ECO:0007669"/>
    <property type="project" value="TreeGrafter"/>
</dbReference>
<dbReference type="InterPro" id="IPR046342">
    <property type="entry name" value="CBS_dom_sf"/>
</dbReference>
<dbReference type="Gene3D" id="3.10.580.10">
    <property type="entry name" value="CBS-domain"/>
    <property type="match status" value="2"/>
</dbReference>
<evidence type="ECO:0000256" key="3">
    <source>
        <dbReference type="ARBA" id="ARBA00023122"/>
    </source>
</evidence>
<evidence type="ECO:0000256" key="5">
    <source>
        <dbReference type="PROSITE-ProRule" id="PRU00703"/>
    </source>
</evidence>
<feature type="compositionally biased region" description="Low complexity" evidence="6">
    <location>
        <begin position="145"/>
        <end position="180"/>
    </location>
</feature>